<dbReference type="RefSeq" id="WP_203780454.1">
    <property type="nucleotide sequence ID" value="NZ_BOMV01000011.1"/>
</dbReference>
<keyword evidence="5 6" id="KW-0472">Membrane</keyword>
<dbReference type="EMBL" id="BOMV01000011">
    <property type="protein sequence ID" value="GIE94127.1"/>
    <property type="molecule type" value="Genomic_DNA"/>
</dbReference>
<comment type="caution">
    <text evidence="8">The sequence shown here is derived from an EMBL/GenBank/DDBJ whole genome shotgun (WGS) entry which is preliminary data.</text>
</comment>
<protein>
    <submittedName>
        <fullName evidence="8">Sugar efflux transporter</fullName>
    </submittedName>
</protein>
<dbReference type="InterPro" id="IPR050189">
    <property type="entry name" value="MFS_Efflux_Transporters"/>
</dbReference>
<dbReference type="SUPFAM" id="SSF103473">
    <property type="entry name" value="MFS general substrate transporter"/>
    <property type="match status" value="1"/>
</dbReference>
<evidence type="ECO:0000256" key="3">
    <source>
        <dbReference type="ARBA" id="ARBA00022692"/>
    </source>
</evidence>
<evidence type="ECO:0000256" key="5">
    <source>
        <dbReference type="ARBA" id="ARBA00023136"/>
    </source>
</evidence>
<feature type="transmembrane region" description="Helical" evidence="6">
    <location>
        <begin position="43"/>
        <end position="63"/>
    </location>
</feature>
<feature type="transmembrane region" description="Helical" evidence="6">
    <location>
        <begin position="161"/>
        <end position="183"/>
    </location>
</feature>
<gene>
    <name evidence="8" type="primary">sotB</name>
    <name evidence="8" type="ORF">Ari01nite_15920</name>
</gene>
<feature type="transmembrane region" description="Helical" evidence="6">
    <location>
        <begin position="75"/>
        <end position="93"/>
    </location>
</feature>
<proteinExistence type="predicted"/>
<dbReference type="InterPro" id="IPR036259">
    <property type="entry name" value="MFS_trans_sf"/>
</dbReference>
<dbReference type="InterPro" id="IPR011701">
    <property type="entry name" value="MFS"/>
</dbReference>
<feature type="transmembrane region" description="Helical" evidence="6">
    <location>
        <begin position="239"/>
        <end position="258"/>
    </location>
</feature>
<evidence type="ECO:0000256" key="6">
    <source>
        <dbReference type="SAM" id="Phobius"/>
    </source>
</evidence>
<keyword evidence="2" id="KW-1003">Cell membrane</keyword>
<dbReference type="Gene3D" id="1.20.1250.20">
    <property type="entry name" value="MFS general substrate transporter like domains"/>
    <property type="match status" value="1"/>
</dbReference>
<comment type="subcellular location">
    <subcellularLocation>
        <location evidence="1">Cell membrane</location>
        <topology evidence="1">Multi-pass membrane protein</topology>
    </subcellularLocation>
</comment>
<dbReference type="PANTHER" id="PTHR43124:SF4">
    <property type="entry name" value="SUGAR EFFLUX TRANSPORTER"/>
    <property type="match status" value="1"/>
</dbReference>
<feature type="transmembrane region" description="Helical" evidence="6">
    <location>
        <begin position="356"/>
        <end position="375"/>
    </location>
</feature>
<dbReference type="GO" id="GO:0022857">
    <property type="term" value="F:transmembrane transporter activity"/>
    <property type="evidence" value="ECO:0007669"/>
    <property type="project" value="InterPro"/>
</dbReference>
<dbReference type="AlphaFoldDB" id="A0A919JVE3"/>
<dbReference type="PANTHER" id="PTHR43124">
    <property type="entry name" value="PURINE EFFLUX PUMP PBUE"/>
    <property type="match status" value="1"/>
</dbReference>
<feature type="transmembrane region" description="Helical" evidence="6">
    <location>
        <begin position="296"/>
        <end position="317"/>
    </location>
</feature>
<dbReference type="CDD" id="cd17324">
    <property type="entry name" value="MFS_NepI_like"/>
    <property type="match status" value="1"/>
</dbReference>
<keyword evidence="3 6" id="KW-0812">Transmembrane</keyword>
<evidence type="ECO:0000256" key="1">
    <source>
        <dbReference type="ARBA" id="ARBA00004651"/>
    </source>
</evidence>
<feature type="transmembrane region" description="Helical" evidence="6">
    <location>
        <begin position="329"/>
        <end position="350"/>
    </location>
</feature>
<dbReference type="PROSITE" id="PS50850">
    <property type="entry name" value="MFS"/>
    <property type="match status" value="1"/>
</dbReference>
<dbReference type="Proteomes" id="UP000636960">
    <property type="component" value="Unassembled WGS sequence"/>
</dbReference>
<sequence length="392" mass="39573">MEKRRALAAVTVLSIAAFAFVTTELLPIGLLTVMAPDLDRSRSEIGLLVGGYAIVVVLASIPLTMLTKHVPRRRLLSVTLVVFALANAVAAAAQSYQMLAGARLITALTQALFWSVVTPAVGGLFPAAVRGRALALFATGPALAPVLGVPIGTWLGQQAGWRAAFAVMTAVGLLSAAVVAALLPSYPPSAGGAARATAPDRTRFTMLMIVTALGVTGYLTFTTYVTPFLLDVTGFSERSLAPLLFISGAAGIIGTFAVSRTLDRYPVASLVAPLLIGAGSLLALAALGALRPAAMVLLGGVGLGYAAYATGLQHGILRLAPGNTDLASALGSTVFNAGIAAGALIGGAVLPALGARALALAGGLFVLAAAVCLALDTARSRTRVPVPQGSTD</sequence>
<evidence type="ECO:0000313" key="9">
    <source>
        <dbReference type="Proteomes" id="UP000636960"/>
    </source>
</evidence>
<feature type="domain" description="Major facilitator superfamily (MFS) profile" evidence="7">
    <location>
        <begin position="9"/>
        <end position="380"/>
    </location>
</feature>
<dbReference type="Pfam" id="PF07690">
    <property type="entry name" value="MFS_1"/>
    <property type="match status" value="1"/>
</dbReference>
<keyword evidence="9" id="KW-1185">Reference proteome</keyword>
<feature type="transmembrane region" description="Helical" evidence="6">
    <location>
        <begin position="134"/>
        <end position="155"/>
    </location>
</feature>
<feature type="transmembrane region" description="Helical" evidence="6">
    <location>
        <begin position="270"/>
        <end position="290"/>
    </location>
</feature>
<evidence type="ECO:0000256" key="2">
    <source>
        <dbReference type="ARBA" id="ARBA00022475"/>
    </source>
</evidence>
<evidence type="ECO:0000256" key="4">
    <source>
        <dbReference type="ARBA" id="ARBA00022989"/>
    </source>
</evidence>
<organism evidence="8 9">
    <name type="scientific">Paractinoplanes rishiriensis</name>
    <dbReference type="NCBI Taxonomy" id="1050105"/>
    <lineage>
        <taxon>Bacteria</taxon>
        <taxon>Bacillati</taxon>
        <taxon>Actinomycetota</taxon>
        <taxon>Actinomycetes</taxon>
        <taxon>Micromonosporales</taxon>
        <taxon>Micromonosporaceae</taxon>
        <taxon>Paractinoplanes</taxon>
    </lineage>
</organism>
<keyword evidence="4 6" id="KW-1133">Transmembrane helix</keyword>
<dbReference type="InterPro" id="IPR020846">
    <property type="entry name" value="MFS_dom"/>
</dbReference>
<feature type="transmembrane region" description="Helical" evidence="6">
    <location>
        <begin position="105"/>
        <end position="127"/>
    </location>
</feature>
<reference evidence="8" key="1">
    <citation type="submission" date="2021-01" db="EMBL/GenBank/DDBJ databases">
        <title>Whole genome shotgun sequence of Actinoplanes rishiriensis NBRC 108556.</title>
        <authorList>
            <person name="Komaki H."/>
            <person name="Tamura T."/>
        </authorList>
    </citation>
    <scope>NUCLEOTIDE SEQUENCE</scope>
    <source>
        <strain evidence="8">NBRC 108556</strain>
    </source>
</reference>
<dbReference type="GO" id="GO:0005886">
    <property type="term" value="C:plasma membrane"/>
    <property type="evidence" value="ECO:0007669"/>
    <property type="project" value="UniProtKB-SubCell"/>
</dbReference>
<evidence type="ECO:0000259" key="7">
    <source>
        <dbReference type="PROSITE" id="PS50850"/>
    </source>
</evidence>
<feature type="transmembrane region" description="Helical" evidence="6">
    <location>
        <begin position="204"/>
        <end position="227"/>
    </location>
</feature>
<accession>A0A919JVE3</accession>
<evidence type="ECO:0000313" key="8">
    <source>
        <dbReference type="EMBL" id="GIE94127.1"/>
    </source>
</evidence>
<name>A0A919JVE3_9ACTN</name>